<evidence type="ECO:0000256" key="14">
    <source>
        <dbReference type="SAM" id="SignalP"/>
    </source>
</evidence>
<evidence type="ECO:0000256" key="9">
    <source>
        <dbReference type="ARBA" id="ARBA00022960"/>
    </source>
</evidence>
<evidence type="ECO:0000313" key="16">
    <source>
        <dbReference type="EMBL" id="WDH75919.1"/>
    </source>
</evidence>
<evidence type="ECO:0000256" key="11">
    <source>
        <dbReference type="ARBA" id="ARBA00023316"/>
    </source>
</evidence>
<dbReference type="Gene3D" id="2.60.410.10">
    <property type="entry name" value="D-Ala-D-Ala carboxypeptidase, C-terminal domain"/>
    <property type="match status" value="1"/>
</dbReference>
<evidence type="ECO:0000256" key="6">
    <source>
        <dbReference type="ARBA" id="ARBA00022670"/>
    </source>
</evidence>
<comment type="similarity">
    <text evidence="3 13">Belongs to the peptidase S11 family.</text>
</comment>
<evidence type="ECO:0000256" key="10">
    <source>
        <dbReference type="ARBA" id="ARBA00022984"/>
    </source>
</evidence>
<evidence type="ECO:0000256" key="12">
    <source>
        <dbReference type="ARBA" id="ARBA00034000"/>
    </source>
</evidence>
<keyword evidence="7 14" id="KW-0732">Signal</keyword>
<dbReference type="SUPFAM" id="SSF69189">
    <property type="entry name" value="Penicillin-binding protein associated domain"/>
    <property type="match status" value="1"/>
</dbReference>
<dbReference type="PRINTS" id="PR00725">
    <property type="entry name" value="DADACBPTASE1"/>
</dbReference>
<dbReference type="InterPro" id="IPR001967">
    <property type="entry name" value="Peptidase_S11_N"/>
</dbReference>
<sequence>MKARYFMILLTVIFVVQTILPSAASAAAPKVDAASAMLVDVTTGQVLFAKQEDSMLQPASITKLMTAFLTREAIEAGELSWKQEIIPSDAALALTRKPGLARIPLLNKPYTVKELYDAALIRSANEAAVTLGEAVSGSEEAFVKEMNRRADELGMTQTTFANASGLDSESAGLPGDNLTSAKDLMKLAIAYLTTYPEVLDVTKRAYVDVDGIRFDATNRMLADRDLAYPGMLGFKTGTTNEAGYCFVGVSTRDGRTVLSIVLGATSDDGRYAATKALHDYAYTDFVMTPILRTGEVIPKTATVSQGETEQVAIRTTNDFEVLVEKGKPVPEPEYDLLDLKAPIKPDTQAGMVTIDSSEHVRYLEGETPPKMTLVTAESIDTASFLTRMTRAFLDFLDQIRLALGKISLVEQVEML</sequence>
<dbReference type="SUPFAM" id="SSF56601">
    <property type="entry name" value="beta-lactamase/transpeptidase-like"/>
    <property type="match status" value="1"/>
</dbReference>
<keyword evidence="11" id="KW-0961">Cell wall biogenesis/degradation</keyword>
<evidence type="ECO:0000256" key="3">
    <source>
        <dbReference type="ARBA" id="ARBA00007164"/>
    </source>
</evidence>
<dbReference type="Gene3D" id="3.40.710.10">
    <property type="entry name" value="DD-peptidase/beta-lactamase superfamily"/>
    <property type="match status" value="1"/>
</dbReference>
<dbReference type="Pfam" id="PF00768">
    <property type="entry name" value="Peptidase_S11"/>
    <property type="match status" value="1"/>
</dbReference>
<feature type="domain" description="Peptidase S11 D-Ala-D-Ala carboxypeptidase A C-terminal" evidence="15">
    <location>
        <begin position="285"/>
        <end position="381"/>
    </location>
</feature>
<dbReference type="RefSeq" id="WP_274356802.1">
    <property type="nucleotide sequence ID" value="NZ_CP118099.1"/>
</dbReference>
<keyword evidence="10" id="KW-0573">Peptidoglycan synthesis</keyword>
<dbReference type="EC" id="3.4.16.4" evidence="4"/>
<dbReference type="InterPro" id="IPR012907">
    <property type="entry name" value="Peptidase_S11_C"/>
</dbReference>
<dbReference type="PANTHER" id="PTHR21581">
    <property type="entry name" value="D-ALANYL-D-ALANINE CARBOXYPEPTIDASE"/>
    <property type="match status" value="1"/>
</dbReference>
<dbReference type="GO" id="GO:0004180">
    <property type="term" value="F:carboxypeptidase activity"/>
    <property type="evidence" value="ECO:0007669"/>
    <property type="project" value="UniProtKB-KW"/>
</dbReference>
<feature type="signal peptide" evidence="14">
    <location>
        <begin position="1"/>
        <end position="26"/>
    </location>
</feature>
<dbReference type="EMBL" id="CP118099">
    <property type="protein sequence ID" value="WDH75919.1"/>
    <property type="molecule type" value="Genomic_DNA"/>
</dbReference>
<evidence type="ECO:0000256" key="2">
    <source>
        <dbReference type="ARBA" id="ARBA00004752"/>
    </source>
</evidence>
<dbReference type="SMART" id="SM00936">
    <property type="entry name" value="PBP5_C"/>
    <property type="match status" value="1"/>
</dbReference>
<comment type="pathway">
    <text evidence="2">Cell wall biogenesis; peptidoglycan biosynthesis.</text>
</comment>
<evidence type="ECO:0000256" key="13">
    <source>
        <dbReference type="RuleBase" id="RU004016"/>
    </source>
</evidence>
<evidence type="ECO:0000256" key="8">
    <source>
        <dbReference type="ARBA" id="ARBA00022801"/>
    </source>
</evidence>
<organism evidence="16 17">
    <name type="scientific">Exiguobacterium marinum</name>
    <dbReference type="NCBI Taxonomy" id="273528"/>
    <lineage>
        <taxon>Bacteria</taxon>
        <taxon>Bacillati</taxon>
        <taxon>Bacillota</taxon>
        <taxon>Bacilli</taxon>
        <taxon>Bacillales</taxon>
        <taxon>Bacillales Family XII. Incertae Sedis</taxon>
        <taxon>Exiguobacterium</taxon>
    </lineage>
</organism>
<comment type="function">
    <text evidence="1">Removes C-terminal D-alanyl residues from sugar-peptide cell wall precursors.</text>
</comment>
<evidence type="ECO:0000313" key="17">
    <source>
        <dbReference type="Proteomes" id="UP001213680"/>
    </source>
</evidence>
<dbReference type="Proteomes" id="UP001213680">
    <property type="component" value="Chromosome"/>
</dbReference>
<keyword evidence="6" id="KW-0645">Protease</keyword>
<gene>
    <name evidence="16" type="ORF">PTI97_14165</name>
</gene>
<comment type="catalytic activity">
    <reaction evidence="12">
        <text>Preferential cleavage: (Ac)2-L-Lys-D-Ala-|-D-Ala. Also transpeptidation of peptidyl-alanyl moieties that are N-acyl substituents of D-alanine.</text>
        <dbReference type="EC" id="3.4.16.4"/>
    </reaction>
</comment>
<evidence type="ECO:0000256" key="1">
    <source>
        <dbReference type="ARBA" id="ARBA00003217"/>
    </source>
</evidence>
<keyword evidence="5 16" id="KW-0121">Carboxypeptidase</keyword>
<evidence type="ECO:0000256" key="5">
    <source>
        <dbReference type="ARBA" id="ARBA00022645"/>
    </source>
</evidence>
<proteinExistence type="inferred from homology"/>
<evidence type="ECO:0000256" key="7">
    <source>
        <dbReference type="ARBA" id="ARBA00022729"/>
    </source>
</evidence>
<dbReference type="InterPro" id="IPR018044">
    <property type="entry name" value="Peptidase_S11"/>
</dbReference>
<feature type="chain" id="PRO_5045387133" description="serine-type D-Ala-D-Ala carboxypeptidase" evidence="14">
    <location>
        <begin position="27"/>
        <end position="415"/>
    </location>
</feature>
<keyword evidence="9" id="KW-0133">Cell shape</keyword>
<evidence type="ECO:0000259" key="15">
    <source>
        <dbReference type="SMART" id="SM00936"/>
    </source>
</evidence>
<dbReference type="InterPro" id="IPR015956">
    <property type="entry name" value="Peniciliin-bd_prot_C_sf"/>
</dbReference>
<keyword evidence="17" id="KW-1185">Reference proteome</keyword>
<dbReference type="PANTHER" id="PTHR21581:SF11">
    <property type="entry name" value="D-ALANYL-D-ALANINE CARBOXYPEPTIDASE DACA"/>
    <property type="match status" value="1"/>
</dbReference>
<dbReference type="Pfam" id="PF07943">
    <property type="entry name" value="PBP5_C"/>
    <property type="match status" value="1"/>
</dbReference>
<dbReference type="InterPro" id="IPR012338">
    <property type="entry name" value="Beta-lactam/transpept-like"/>
</dbReference>
<reference evidence="16 17" key="1">
    <citation type="submission" date="2023-02" db="EMBL/GenBank/DDBJ databases">
        <title>A bacterium isolated from plastisphere.</title>
        <authorList>
            <person name="Sun Y."/>
        </authorList>
    </citation>
    <scope>NUCLEOTIDE SEQUENCE [LARGE SCALE GENOMIC DNA]</scope>
    <source>
        <strain evidence="17">a-1</strain>
    </source>
</reference>
<name>A0ABY7X4T1_9BACL</name>
<dbReference type="InterPro" id="IPR037167">
    <property type="entry name" value="Peptidase_S11_C_sf"/>
</dbReference>
<accession>A0ABY7X4T1</accession>
<protein>
    <recommendedName>
        <fullName evidence="4">serine-type D-Ala-D-Ala carboxypeptidase</fullName>
        <ecNumber evidence="4">3.4.16.4</ecNumber>
    </recommendedName>
</protein>
<keyword evidence="8" id="KW-0378">Hydrolase</keyword>
<evidence type="ECO:0000256" key="4">
    <source>
        <dbReference type="ARBA" id="ARBA00012448"/>
    </source>
</evidence>